<protein>
    <submittedName>
        <fullName evidence="2">Uncharacterized protein</fullName>
    </submittedName>
</protein>
<keyword evidence="1" id="KW-1133">Transmembrane helix</keyword>
<gene>
    <name evidence="2" type="ORF">L7E55_09345</name>
</gene>
<dbReference type="RefSeq" id="WP_277443891.1">
    <property type="nucleotide sequence ID" value="NZ_JAKOAV010000015.1"/>
</dbReference>
<keyword evidence="3" id="KW-1185">Reference proteome</keyword>
<keyword evidence="1" id="KW-0812">Transmembrane</keyword>
<keyword evidence="1" id="KW-0472">Membrane</keyword>
<evidence type="ECO:0000256" key="1">
    <source>
        <dbReference type="SAM" id="Phobius"/>
    </source>
</evidence>
<evidence type="ECO:0000313" key="2">
    <source>
        <dbReference type="EMBL" id="MDF9408561.1"/>
    </source>
</evidence>
<evidence type="ECO:0000313" key="3">
    <source>
        <dbReference type="Proteomes" id="UP001154312"/>
    </source>
</evidence>
<dbReference type="AlphaFoldDB" id="A0A9X4JVL4"/>
<dbReference type="EMBL" id="JAKOAV010000015">
    <property type="protein sequence ID" value="MDF9408561.1"/>
    <property type="molecule type" value="Genomic_DNA"/>
</dbReference>
<proteinExistence type="predicted"/>
<name>A0A9X4JVL4_9FIRM</name>
<feature type="transmembrane region" description="Helical" evidence="1">
    <location>
        <begin position="72"/>
        <end position="92"/>
    </location>
</feature>
<reference evidence="2" key="1">
    <citation type="submission" date="2022-02" db="EMBL/GenBank/DDBJ databases">
        <authorList>
            <person name="Leng L."/>
        </authorList>
    </citation>
    <scope>NUCLEOTIDE SEQUENCE</scope>
    <source>
        <strain evidence="2">JI</strain>
    </source>
</reference>
<comment type="caution">
    <text evidence="2">The sequence shown here is derived from an EMBL/GenBank/DDBJ whole genome shotgun (WGS) entry which is preliminary data.</text>
</comment>
<accession>A0A9X4JVL4</accession>
<sequence>MNHSRFLLILFALAFLIIQVVSYMTNITRHEEKMVKLEKLAYQVDKGSFFDIKMDPQVELGKEKVGFRNETIGFIVKVLIISGATFFVYSIMRKSQKPKEE</sequence>
<dbReference type="Proteomes" id="UP001154312">
    <property type="component" value="Unassembled WGS sequence"/>
</dbReference>
<organism evidence="2 3">
    <name type="scientific">Pelotomaculum isophthalicicum JI</name>
    <dbReference type="NCBI Taxonomy" id="947010"/>
    <lineage>
        <taxon>Bacteria</taxon>
        <taxon>Bacillati</taxon>
        <taxon>Bacillota</taxon>
        <taxon>Clostridia</taxon>
        <taxon>Eubacteriales</taxon>
        <taxon>Desulfotomaculaceae</taxon>
        <taxon>Pelotomaculum</taxon>
    </lineage>
</organism>